<accession>A0AAE9EY10</accession>
<evidence type="ECO:0000256" key="1">
    <source>
        <dbReference type="ARBA" id="ARBA00004141"/>
    </source>
</evidence>
<feature type="transmembrane region" description="Helical" evidence="5">
    <location>
        <begin position="232"/>
        <end position="253"/>
    </location>
</feature>
<feature type="transmembrane region" description="Helical" evidence="5">
    <location>
        <begin position="842"/>
        <end position="863"/>
    </location>
</feature>
<feature type="transmembrane region" description="Helical" evidence="5">
    <location>
        <begin position="756"/>
        <end position="775"/>
    </location>
</feature>
<dbReference type="InterPro" id="IPR005828">
    <property type="entry name" value="MFS_sugar_transport-like"/>
</dbReference>
<dbReference type="AlphaFoldDB" id="A0AAE9EY10"/>
<dbReference type="Proteomes" id="UP000829354">
    <property type="component" value="Chromosome IV"/>
</dbReference>
<protein>
    <recommendedName>
        <fullName evidence="6">Major facilitator superfamily (MFS) profile domain-containing protein</fullName>
    </recommendedName>
</protein>
<sequence length="887" mass="100312">MSTTSSSSEDENFIRVEEKVLEVMKKGSKFKTLDDLVELRWYCLLVLFMAEATAFTALASVTMMVFAGANPTVVGCDNTIVNGCHELSALKNLSGCTPILEYQFESVQVEFNYICEDAKKVKNTITIQTFGVLVGAAIFGQVSDNFGRRKALIISCIGNAIFNHISSYSPDLFYFALWRTVAGVFAGGITVVQMVYMVENIPRNHRMWIQNSITWSPNLILYPYIAYLSHDWRTLSVVIAAASVLSFFSLMLLEESPRWLVQKGKIEEARRLLIKIRKTDRLYSEDFEKDLDEVLKIETEKQAISSKKAKKYTFIHLFCTWKMISQTLTFIIGIICTTFITYALMYNMEKLTGSLYWNGAIIGAARWVVNILVSVADYKLHWFGRKLVNILSMLFTLLSLAVVAVFIFYTGKGGQVMSVGTTVAIAMCSQLFIAKYMMVNELYPTAVRNVAVSAVSMMSRIGSMFSPQLFYLSDIAEWIPYAVLVGMQLLDLVIFCATPTVIGCDNTTISDCHEFENFKNASKCSNPVLEYQFESVQVEFNYICDKAKMVKNTITVQTFGIVVGAAIFGQISDSFGRRKNTFTWSPNYIIFAYFAWLAQDWRTLLIVVSAASALSVLVFLLLEESPRWLVQKGKIEEARRLFIKIRKIDRLYSEDFEKDLDEVLRIEAEKEENAENDKKYTFIHLCCTWKMLGQTATFLVGFICSSMTMYALLFNMEKLSGSIYWNGAIIGATRWIINITVSLADYKLQWFGRKMSVTLSTVITLICLSGIIVFMKTGNVLSIGTNLIISMCAQLFLSKYLIVNELYPTAVRNLAMSAVSTMCRVGAMFSPQLFYLSDIAEWIPYAVLIGFQFVDLLIFSLFIPETKGVHLENHLPSKHGRIFGKSD</sequence>
<keyword evidence="4 5" id="KW-0472">Membrane</keyword>
<organism evidence="7 8">
    <name type="scientific">Caenorhabditis briggsae</name>
    <dbReference type="NCBI Taxonomy" id="6238"/>
    <lineage>
        <taxon>Eukaryota</taxon>
        <taxon>Metazoa</taxon>
        <taxon>Ecdysozoa</taxon>
        <taxon>Nematoda</taxon>
        <taxon>Chromadorea</taxon>
        <taxon>Rhabditida</taxon>
        <taxon>Rhabditina</taxon>
        <taxon>Rhabditomorpha</taxon>
        <taxon>Rhabditoidea</taxon>
        <taxon>Rhabditidae</taxon>
        <taxon>Peloderinae</taxon>
        <taxon>Caenorhabditis</taxon>
    </lineage>
</organism>
<feature type="transmembrane region" description="Helical" evidence="5">
    <location>
        <begin position="478"/>
        <end position="497"/>
    </location>
</feature>
<feature type="transmembrane region" description="Helical" evidence="5">
    <location>
        <begin position="39"/>
        <end position="61"/>
    </location>
</feature>
<feature type="transmembrane region" description="Helical" evidence="5">
    <location>
        <begin position="698"/>
        <end position="716"/>
    </location>
</feature>
<evidence type="ECO:0000256" key="3">
    <source>
        <dbReference type="ARBA" id="ARBA00022989"/>
    </source>
</evidence>
<dbReference type="GO" id="GO:0022857">
    <property type="term" value="F:transmembrane transporter activity"/>
    <property type="evidence" value="ECO:0007669"/>
    <property type="project" value="InterPro"/>
</dbReference>
<feature type="transmembrane region" description="Helical" evidence="5">
    <location>
        <begin position="415"/>
        <end position="434"/>
    </location>
</feature>
<dbReference type="Pfam" id="PF00083">
    <property type="entry name" value="Sugar_tr"/>
    <property type="match status" value="2"/>
</dbReference>
<keyword evidence="2 5" id="KW-0812">Transmembrane</keyword>
<dbReference type="EMBL" id="CP092623">
    <property type="protein sequence ID" value="UMM30517.1"/>
    <property type="molecule type" value="Genomic_DNA"/>
</dbReference>
<proteinExistence type="predicted"/>
<feature type="transmembrane region" description="Helical" evidence="5">
    <location>
        <begin position="314"/>
        <end position="343"/>
    </location>
</feature>
<keyword evidence="8" id="KW-1185">Reference proteome</keyword>
<dbReference type="InterPro" id="IPR020846">
    <property type="entry name" value="MFS_dom"/>
</dbReference>
<feature type="transmembrane region" description="Helical" evidence="5">
    <location>
        <begin position="781"/>
        <end position="802"/>
    </location>
</feature>
<evidence type="ECO:0000256" key="4">
    <source>
        <dbReference type="ARBA" id="ARBA00023136"/>
    </source>
</evidence>
<dbReference type="PROSITE" id="PS00217">
    <property type="entry name" value="SUGAR_TRANSPORT_2"/>
    <property type="match status" value="1"/>
</dbReference>
<dbReference type="InterPro" id="IPR005829">
    <property type="entry name" value="Sugar_transporter_CS"/>
</dbReference>
<dbReference type="SUPFAM" id="SSF103473">
    <property type="entry name" value="MFS general substrate transporter"/>
    <property type="match status" value="2"/>
</dbReference>
<evidence type="ECO:0000259" key="6">
    <source>
        <dbReference type="PROSITE" id="PS50850"/>
    </source>
</evidence>
<feature type="transmembrane region" description="Helical" evidence="5">
    <location>
        <begin position="604"/>
        <end position="622"/>
    </location>
</feature>
<evidence type="ECO:0000256" key="2">
    <source>
        <dbReference type="ARBA" id="ARBA00022692"/>
    </source>
</evidence>
<feature type="transmembrane region" description="Helical" evidence="5">
    <location>
        <begin position="175"/>
        <end position="196"/>
    </location>
</feature>
<gene>
    <name evidence="7" type="ORF">L5515_012367</name>
</gene>
<keyword evidence="3 5" id="KW-1133">Transmembrane helix</keyword>
<feature type="transmembrane region" description="Helical" evidence="5">
    <location>
        <begin position="355"/>
        <end position="375"/>
    </location>
</feature>
<dbReference type="Gene3D" id="1.20.1250.20">
    <property type="entry name" value="MFS general substrate transporter like domains"/>
    <property type="match status" value="2"/>
</dbReference>
<name>A0AAE9EY10_CAEBR</name>
<evidence type="ECO:0000313" key="7">
    <source>
        <dbReference type="EMBL" id="UMM30517.1"/>
    </source>
</evidence>
<dbReference type="GO" id="GO:0016020">
    <property type="term" value="C:membrane"/>
    <property type="evidence" value="ECO:0007669"/>
    <property type="project" value="UniProtKB-SubCell"/>
</dbReference>
<feature type="domain" description="Major facilitator superfamily (MFS) profile" evidence="6">
    <location>
        <begin position="63"/>
        <end position="500"/>
    </location>
</feature>
<evidence type="ECO:0000313" key="8">
    <source>
        <dbReference type="Proteomes" id="UP000829354"/>
    </source>
</evidence>
<dbReference type="InterPro" id="IPR036259">
    <property type="entry name" value="MFS_trans_sf"/>
</dbReference>
<dbReference type="PROSITE" id="PS50850">
    <property type="entry name" value="MFS"/>
    <property type="match status" value="1"/>
</dbReference>
<comment type="subcellular location">
    <subcellularLocation>
        <location evidence="1">Membrane</location>
        <topology evidence="1">Multi-pass membrane protein</topology>
    </subcellularLocation>
</comment>
<feature type="transmembrane region" description="Helical" evidence="5">
    <location>
        <begin position="387"/>
        <end position="409"/>
    </location>
</feature>
<feature type="transmembrane region" description="Helical" evidence="5">
    <location>
        <begin position="581"/>
        <end position="598"/>
    </location>
</feature>
<dbReference type="PANTHER" id="PTHR24064">
    <property type="entry name" value="SOLUTE CARRIER FAMILY 22 MEMBER"/>
    <property type="match status" value="1"/>
</dbReference>
<evidence type="ECO:0000256" key="5">
    <source>
        <dbReference type="SAM" id="Phobius"/>
    </source>
</evidence>
<reference evidence="7 8" key="1">
    <citation type="submission" date="2022-04" db="EMBL/GenBank/DDBJ databases">
        <title>Chromosome-level reference genomes for two strains of Caenorhabditis briggsae: an improved platform for comparative genomics.</title>
        <authorList>
            <person name="Stevens L."/>
            <person name="Andersen E."/>
        </authorList>
    </citation>
    <scope>NUCLEOTIDE SEQUENCE [LARGE SCALE GENOMIC DNA]</scope>
    <source>
        <strain evidence="7">VX34</strain>
        <tissue evidence="7">Whole-organism</tissue>
    </source>
</reference>
<feature type="transmembrane region" description="Helical" evidence="5">
    <location>
        <begin position="722"/>
        <end position="744"/>
    </location>
</feature>